<evidence type="ECO:0000256" key="1">
    <source>
        <dbReference type="ARBA" id="ARBA00023125"/>
    </source>
</evidence>
<dbReference type="GO" id="GO:0000976">
    <property type="term" value="F:transcription cis-regulatory region binding"/>
    <property type="evidence" value="ECO:0007669"/>
    <property type="project" value="TreeGrafter"/>
</dbReference>
<evidence type="ECO:0000259" key="4">
    <source>
        <dbReference type="PROSITE" id="PS50110"/>
    </source>
</evidence>
<feature type="DNA-binding region" description="OmpR/PhoB-type" evidence="3">
    <location>
        <begin position="153"/>
        <end position="251"/>
    </location>
</feature>
<dbReference type="InterPro" id="IPR001867">
    <property type="entry name" value="OmpR/PhoB-type_DNA-bd"/>
</dbReference>
<keyword evidence="2" id="KW-0597">Phosphoprotein</keyword>
<dbReference type="HOGENOM" id="CLU_000445_30_1_4"/>
<dbReference type="PROSITE" id="PS51755">
    <property type="entry name" value="OMPR_PHOB"/>
    <property type="match status" value="1"/>
</dbReference>
<feature type="domain" description="OmpR/PhoB-type" evidence="5">
    <location>
        <begin position="153"/>
        <end position="251"/>
    </location>
</feature>
<evidence type="ECO:0000313" key="6">
    <source>
        <dbReference type="EMBL" id="ABX33392.1"/>
    </source>
</evidence>
<keyword evidence="1 3" id="KW-0238">DNA-binding</keyword>
<accession>A9BRY2</accession>
<dbReference type="SUPFAM" id="SSF46894">
    <property type="entry name" value="C-terminal effector domain of the bipartite response regulators"/>
    <property type="match status" value="1"/>
</dbReference>
<gene>
    <name evidence="6" type="ordered locus">Daci_0746</name>
</gene>
<dbReference type="PANTHER" id="PTHR48111">
    <property type="entry name" value="REGULATOR OF RPOS"/>
    <property type="match status" value="1"/>
</dbReference>
<dbReference type="GO" id="GO:0005829">
    <property type="term" value="C:cytosol"/>
    <property type="evidence" value="ECO:0007669"/>
    <property type="project" value="TreeGrafter"/>
</dbReference>
<dbReference type="GO" id="GO:0000156">
    <property type="term" value="F:phosphorelay response regulator activity"/>
    <property type="evidence" value="ECO:0007669"/>
    <property type="project" value="TreeGrafter"/>
</dbReference>
<dbReference type="Pfam" id="PF00072">
    <property type="entry name" value="Response_reg"/>
    <property type="match status" value="1"/>
</dbReference>
<protein>
    <submittedName>
        <fullName evidence="6">Two component transcriptional regulator, winged helix family</fullName>
    </submittedName>
</protein>
<evidence type="ECO:0000259" key="5">
    <source>
        <dbReference type="PROSITE" id="PS51755"/>
    </source>
</evidence>
<evidence type="ECO:0000256" key="2">
    <source>
        <dbReference type="PROSITE-ProRule" id="PRU00169"/>
    </source>
</evidence>
<dbReference type="STRING" id="398578.Daci_0746"/>
<reference evidence="7" key="2">
    <citation type="submission" date="2007-11" db="EMBL/GenBank/DDBJ databases">
        <title>Complete sequence of Delftia acidovorans DSM 14801 / SPH-1.</title>
        <authorList>
            <person name="Copeland A."/>
            <person name="Lucas S."/>
            <person name="Lapidus A."/>
            <person name="Barry K."/>
            <person name="Glavina del Rio T."/>
            <person name="Dalin E."/>
            <person name="Tice H."/>
            <person name="Pitluck S."/>
            <person name="Lowry S."/>
            <person name="Clum A."/>
            <person name="Schmutz J."/>
            <person name="Larimer F."/>
            <person name="Land M."/>
            <person name="Hauser L."/>
            <person name="Kyrpides N."/>
            <person name="Kim E."/>
            <person name="Schleheck D."/>
            <person name="Richardson P."/>
        </authorList>
    </citation>
    <scope>NUCLEOTIDE SEQUENCE [LARGE SCALE GENOMIC DNA]</scope>
    <source>
        <strain evidence="7">DSM 14801 / SPH-1</strain>
    </source>
</reference>
<dbReference type="PROSITE" id="PS50110">
    <property type="entry name" value="RESPONSE_REGULATORY"/>
    <property type="match status" value="1"/>
</dbReference>
<dbReference type="SMART" id="SM00862">
    <property type="entry name" value="Trans_reg_C"/>
    <property type="match status" value="1"/>
</dbReference>
<sequence length="256" mass="27477">MCWSSPWRRSASPGSGSICCPCAATTETMNRIALIEDHARLATLVSRSLANSGIETDVFHQISTAWLALQDIDYGVIVIDRGLPDGDGLQLVQRLRAAGRSTPCLMLTARDALSDRVGGLEAGADDYLTKPFPMEELIARVRALLRRPALVQELAPQLGDISISPQQACMHCAGSAIALPPAELQIMLSLVRKAGATVRRSTLEAAAWGMSSVVTPNALDVALHRLRRKLAAAGSCMEIVNIRGQGYALREPLLAR</sequence>
<feature type="modified residue" description="4-aspartylphosphate" evidence="2">
    <location>
        <position position="80"/>
    </location>
</feature>
<dbReference type="InterPro" id="IPR016032">
    <property type="entry name" value="Sig_transdc_resp-reg_C-effctor"/>
</dbReference>
<dbReference type="InterPro" id="IPR001789">
    <property type="entry name" value="Sig_transdc_resp-reg_receiver"/>
</dbReference>
<dbReference type="KEGG" id="dac:Daci_0746"/>
<dbReference type="Gene3D" id="3.40.50.2300">
    <property type="match status" value="1"/>
</dbReference>
<dbReference type="SUPFAM" id="SSF52172">
    <property type="entry name" value="CheY-like"/>
    <property type="match status" value="1"/>
</dbReference>
<dbReference type="Pfam" id="PF00486">
    <property type="entry name" value="Trans_reg_C"/>
    <property type="match status" value="1"/>
</dbReference>
<name>A9BRY2_DELAS</name>
<proteinExistence type="predicted"/>
<dbReference type="GO" id="GO:0032993">
    <property type="term" value="C:protein-DNA complex"/>
    <property type="evidence" value="ECO:0007669"/>
    <property type="project" value="TreeGrafter"/>
</dbReference>
<dbReference type="InterPro" id="IPR011006">
    <property type="entry name" value="CheY-like_superfamily"/>
</dbReference>
<evidence type="ECO:0000313" key="7">
    <source>
        <dbReference type="Proteomes" id="UP000000784"/>
    </source>
</evidence>
<dbReference type="PANTHER" id="PTHR48111:SF36">
    <property type="entry name" value="TRANSCRIPTIONAL REGULATORY PROTEIN CUTR"/>
    <property type="match status" value="1"/>
</dbReference>
<dbReference type="CDD" id="cd00383">
    <property type="entry name" value="trans_reg_C"/>
    <property type="match status" value="1"/>
</dbReference>
<organism evidence="6 7">
    <name type="scientific">Delftia acidovorans (strain DSM 14801 / SPH-1)</name>
    <dbReference type="NCBI Taxonomy" id="398578"/>
    <lineage>
        <taxon>Bacteria</taxon>
        <taxon>Pseudomonadati</taxon>
        <taxon>Pseudomonadota</taxon>
        <taxon>Betaproteobacteria</taxon>
        <taxon>Burkholderiales</taxon>
        <taxon>Comamonadaceae</taxon>
        <taxon>Delftia</taxon>
    </lineage>
</organism>
<dbReference type="EMBL" id="CP000884">
    <property type="protein sequence ID" value="ABX33392.1"/>
    <property type="molecule type" value="Genomic_DNA"/>
</dbReference>
<dbReference type="SMART" id="SM00448">
    <property type="entry name" value="REC"/>
    <property type="match status" value="1"/>
</dbReference>
<dbReference type="InterPro" id="IPR039420">
    <property type="entry name" value="WalR-like"/>
</dbReference>
<keyword evidence="7" id="KW-1185">Reference proteome</keyword>
<dbReference type="InterPro" id="IPR036388">
    <property type="entry name" value="WH-like_DNA-bd_sf"/>
</dbReference>
<dbReference type="AlphaFoldDB" id="A9BRY2"/>
<reference evidence="6 7" key="1">
    <citation type="journal article" date="2004" name="Appl. Environ. Microbiol.">
        <title>Mineralization of individual congeners of linear alkylbenzenesulfonate by defined pairs of heterotrophic bacteria.</title>
        <authorList>
            <person name="Schleheck D."/>
            <person name="Knepper T.P."/>
            <person name="Fischer K."/>
            <person name="Cook A.M."/>
        </authorList>
    </citation>
    <scope>NUCLEOTIDE SEQUENCE [LARGE SCALE GENOMIC DNA]</scope>
    <source>
        <strain evidence="7">DSM 14801 / SPH-1</strain>
    </source>
</reference>
<dbReference type="eggNOG" id="COG0745">
    <property type="taxonomic scope" value="Bacteria"/>
</dbReference>
<feature type="domain" description="Response regulatory" evidence="4">
    <location>
        <begin position="31"/>
        <end position="145"/>
    </location>
</feature>
<dbReference type="Gene3D" id="1.10.10.10">
    <property type="entry name" value="Winged helix-like DNA-binding domain superfamily/Winged helix DNA-binding domain"/>
    <property type="match status" value="1"/>
</dbReference>
<dbReference type="GO" id="GO:0006355">
    <property type="term" value="P:regulation of DNA-templated transcription"/>
    <property type="evidence" value="ECO:0007669"/>
    <property type="project" value="InterPro"/>
</dbReference>
<dbReference type="Proteomes" id="UP000000784">
    <property type="component" value="Chromosome"/>
</dbReference>
<evidence type="ECO:0000256" key="3">
    <source>
        <dbReference type="PROSITE-ProRule" id="PRU01091"/>
    </source>
</evidence>
<dbReference type="Gene3D" id="6.10.250.690">
    <property type="match status" value="1"/>
</dbReference>